<organism evidence="2 3">
    <name type="scientific">Pseudomonas reidholzensis</name>
    <dbReference type="NCBI Taxonomy" id="1785162"/>
    <lineage>
        <taxon>Bacteria</taxon>
        <taxon>Pseudomonadati</taxon>
        <taxon>Pseudomonadota</taxon>
        <taxon>Gammaproteobacteria</taxon>
        <taxon>Pseudomonadales</taxon>
        <taxon>Pseudomonadaceae</taxon>
        <taxon>Pseudomonas</taxon>
    </lineage>
</organism>
<dbReference type="RefSeq" id="WP_119142553.1">
    <property type="nucleotide sequence ID" value="NZ_CBCSFL010000011.1"/>
</dbReference>
<dbReference type="Gene3D" id="1.20.1270.390">
    <property type="match status" value="1"/>
</dbReference>
<proteinExistence type="predicted"/>
<dbReference type="InterPro" id="IPR025511">
    <property type="entry name" value="DUF4398"/>
</dbReference>
<dbReference type="AlphaFoldDB" id="A0A383RV22"/>
<accession>A0A383RV22</accession>
<reference evidence="3" key="1">
    <citation type="submission" date="2018-08" db="EMBL/GenBank/DDBJ databases">
        <authorList>
            <person name="Blom J."/>
        </authorList>
    </citation>
    <scope>NUCLEOTIDE SEQUENCE [LARGE SCALE GENOMIC DNA]</scope>
    <source>
        <strain evidence="3">CCOS 865</strain>
    </source>
</reference>
<dbReference type="EMBL" id="UNOZ01000022">
    <property type="protein sequence ID" value="SYX90899.1"/>
    <property type="molecule type" value="Genomic_DNA"/>
</dbReference>
<dbReference type="PROSITE" id="PS51257">
    <property type="entry name" value="PROKAR_LIPOPROTEIN"/>
    <property type="match status" value="1"/>
</dbReference>
<name>A0A383RV22_9PSED</name>
<dbReference type="Pfam" id="PF14346">
    <property type="entry name" value="DUF4398"/>
    <property type="match status" value="1"/>
</dbReference>
<evidence type="ECO:0000313" key="3">
    <source>
        <dbReference type="Proteomes" id="UP000263595"/>
    </source>
</evidence>
<evidence type="ECO:0000313" key="2">
    <source>
        <dbReference type="EMBL" id="SYX90899.1"/>
    </source>
</evidence>
<evidence type="ECO:0000259" key="1">
    <source>
        <dbReference type="Pfam" id="PF14346"/>
    </source>
</evidence>
<sequence length="128" mass="13904">MRARFNPKVLPVAGLLVVLSGCANVIMPNEQIELTRNAVNRAVSADATHYAPVEMRAAQDKLSAMDRALGHLDVNTVRTLAEQSEADARLAERKALASKTQEQLEDAQKGIEVLKQELLDAPSETSVL</sequence>
<protein>
    <recommendedName>
        <fullName evidence="1">DUF4398 domain-containing protein</fullName>
    </recommendedName>
</protein>
<gene>
    <name evidence="2" type="ORF">CCOS865_03167</name>
</gene>
<keyword evidence="3" id="KW-1185">Reference proteome</keyword>
<dbReference type="Proteomes" id="UP000263595">
    <property type="component" value="Unassembled WGS sequence"/>
</dbReference>
<dbReference type="OrthoDB" id="6886488at2"/>
<feature type="domain" description="DUF4398" evidence="1">
    <location>
        <begin position="30"/>
        <end position="107"/>
    </location>
</feature>